<organism evidence="7">
    <name type="scientific">freshwater metagenome</name>
    <dbReference type="NCBI Taxonomy" id="449393"/>
    <lineage>
        <taxon>unclassified sequences</taxon>
        <taxon>metagenomes</taxon>
        <taxon>ecological metagenomes</taxon>
    </lineage>
</organism>
<keyword evidence="4" id="KW-0067">ATP-binding</keyword>
<evidence type="ECO:0000256" key="5">
    <source>
        <dbReference type="SAM" id="MobiDB-lite"/>
    </source>
</evidence>
<accession>A0A6J6CS12</accession>
<feature type="domain" description="ABC transporter" evidence="6">
    <location>
        <begin position="263"/>
        <end position="517"/>
    </location>
</feature>
<dbReference type="PROSITE" id="PS00211">
    <property type="entry name" value="ABC_TRANSPORTER_1"/>
    <property type="match status" value="1"/>
</dbReference>
<proteinExistence type="predicted"/>
<dbReference type="InterPro" id="IPR050107">
    <property type="entry name" value="ABC_carbohydrate_import_ATPase"/>
</dbReference>
<dbReference type="PROSITE" id="PS50893">
    <property type="entry name" value="ABC_TRANSPORTER_2"/>
    <property type="match status" value="2"/>
</dbReference>
<sequence length="583" mass="62543">MDLSPQTGGGGGVHIGPTPVLHLESLSKTYPGQVALDGAHLEVLPGEVHALVGQNGSGKSTLIKLLGGYIQADHGSLVRFDGRPVDLWSLHHADRHRIRIVHQDLGLVPTLSAIENLGLGRGYITAPGGRIRWRAEAARAQELLLRFGLAPDVRQPVGTLSAAEQAAIAIVRALQDWDEDGTGLLVLDEPTASLNRREVEALFREVRRVASLGAGVLFVSHLLDEVLDLADRVTVLRDGKVVASGVPTSDLDQRALVDLIVGRAIDDLYPTVMAPPSGTPVLEVEQLFGITLRGVSFKIHRGEVVGIAGLVGSGRDEIASAVGGMSPRFAGKVLVDKRKVFASPRDSLRAGIALVPADRKALGLDPEDRLADHVVLPRLGGFQRHTRLQKRALRADAAEWVEHLDVQPPLLDRRLGKFSGGNQQKAVLARWLRTEPRVLLLDEPTQGVDVGAKAAIYHQIAESAREGLAVLIASSDAEELVHLCDRVLVLRAGMVSAELAGPSLTEERLVAETLGATSDRKNLKVAREPVLFTVIRDDADVAEPEPEPETPAPDIVSAPEPAVGGRLSAMVRRAVARFRPKRS</sequence>
<dbReference type="SMART" id="SM00382">
    <property type="entry name" value="AAA"/>
    <property type="match status" value="2"/>
</dbReference>
<dbReference type="GO" id="GO:0005524">
    <property type="term" value="F:ATP binding"/>
    <property type="evidence" value="ECO:0007669"/>
    <property type="project" value="UniProtKB-KW"/>
</dbReference>
<dbReference type="InterPro" id="IPR017871">
    <property type="entry name" value="ABC_transporter-like_CS"/>
</dbReference>
<name>A0A6J6CS12_9ZZZZ</name>
<dbReference type="InterPro" id="IPR003439">
    <property type="entry name" value="ABC_transporter-like_ATP-bd"/>
</dbReference>
<evidence type="ECO:0000256" key="4">
    <source>
        <dbReference type="ARBA" id="ARBA00022840"/>
    </source>
</evidence>
<evidence type="ECO:0000256" key="1">
    <source>
        <dbReference type="ARBA" id="ARBA00022448"/>
    </source>
</evidence>
<dbReference type="PANTHER" id="PTHR43790:SF9">
    <property type="entry name" value="GALACTOFURANOSE TRANSPORTER ATP-BINDING PROTEIN YTFR"/>
    <property type="match status" value="1"/>
</dbReference>
<keyword evidence="2" id="KW-0677">Repeat</keyword>
<keyword evidence="1" id="KW-0813">Transport</keyword>
<dbReference type="SUPFAM" id="SSF52540">
    <property type="entry name" value="P-loop containing nucleoside triphosphate hydrolases"/>
    <property type="match status" value="2"/>
</dbReference>
<evidence type="ECO:0000259" key="6">
    <source>
        <dbReference type="PROSITE" id="PS50893"/>
    </source>
</evidence>
<dbReference type="CDD" id="cd03215">
    <property type="entry name" value="ABC_Carb_Monos_II"/>
    <property type="match status" value="1"/>
</dbReference>
<reference evidence="7" key="1">
    <citation type="submission" date="2020-05" db="EMBL/GenBank/DDBJ databases">
        <authorList>
            <person name="Chiriac C."/>
            <person name="Salcher M."/>
            <person name="Ghai R."/>
            <person name="Kavagutti S V."/>
        </authorList>
    </citation>
    <scope>NUCLEOTIDE SEQUENCE</scope>
</reference>
<protein>
    <submittedName>
        <fullName evidence="7">Unannotated protein</fullName>
    </submittedName>
</protein>
<evidence type="ECO:0000256" key="3">
    <source>
        <dbReference type="ARBA" id="ARBA00022741"/>
    </source>
</evidence>
<evidence type="ECO:0000313" key="7">
    <source>
        <dbReference type="EMBL" id="CAB4553199.1"/>
    </source>
</evidence>
<dbReference type="CDD" id="cd03216">
    <property type="entry name" value="ABC_Carb_Monos_I"/>
    <property type="match status" value="1"/>
</dbReference>
<evidence type="ECO:0000256" key="2">
    <source>
        <dbReference type="ARBA" id="ARBA00022737"/>
    </source>
</evidence>
<keyword evidence="3" id="KW-0547">Nucleotide-binding</keyword>
<dbReference type="Gene3D" id="3.40.50.300">
    <property type="entry name" value="P-loop containing nucleotide triphosphate hydrolases"/>
    <property type="match status" value="2"/>
</dbReference>
<gene>
    <name evidence="7" type="ORF">UFOPK1493_01221</name>
</gene>
<dbReference type="InterPro" id="IPR003593">
    <property type="entry name" value="AAA+_ATPase"/>
</dbReference>
<dbReference type="Pfam" id="PF00005">
    <property type="entry name" value="ABC_tran"/>
    <property type="match status" value="2"/>
</dbReference>
<feature type="region of interest" description="Disordered" evidence="5">
    <location>
        <begin position="538"/>
        <end position="561"/>
    </location>
</feature>
<dbReference type="InterPro" id="IPR027417">
    <property type="entry name" value="P-loop_NTPase"/>
</dbReference>
<feature type="domain" description="ABC transporter" evidence="6">
    <location>
        <begin position="21"/>
        <end position="263"/>
    </location>
</feature>
<dbReference type="AlphaFoldDB" id="A0A6J6CS12"/>
<dbReference type="GO" id="GO:0016887">
    <property type="term" value="F:ATP hydrolysis activity"/>
    <property type="evidence" value="ECO:0007669"/>
    <property type="project" value="InterPro"/>
</dbReference>
<dbReference type="PANTHER" id="PTHR43790">
    <property type="entry name" value="CARBOHYDRATE TRANSPORT ATP-BINDING PROTEIN MG119-RELATED"/>
    <property type="match status" value="1"/>
</dbReference>
<dbReference type="EMBL" id="CAEZSR010000034">
    <property type="protein sequence ID" value="CAB4553199.1"/>
    <property type="molecule type" value="Genomic_DNA"/>
</dbReference>